<dbReference type="Gene3D" id="3.40.1190.20">
    <property type="match status" value="1"/>
</dbReference>
<dbReference type="GO" id="GO:0005524">
    <property type="term" value="F:ATP binding"/>
    <property type="evidence" value="ECO:0007669"/>
    <property type="project" value="UniProtKB-KW"/>
</dbReference>
<dbReference type="GO" id="GO:0016301">
    <property type="term" value="F:kinase activity"/>
    <property type="evidence" value="ECO:0007669"/>
    <property type="project" value="UniProtKB-KW"/>
</dbReference>
<dbReference type="AlphaFoldDB" id="A0A1G9ABX5"/>
<evidence type="ECO:0000256" key="5">
    <source>
        <dbReference type="ARBA" id="ARBA00022840"/>
    </source>
</evidence>
<dbReference type="Proteomes" id="UP000198706">
    <property type="component" value="Unassembled WGS sequence"/>
</dbReference>
<evidence type="ECO:0000256" key="3">
    <source>
        <dbReference type="ARBA" id="ARBA00022741"/>
    </source>
</evidence>
<dbReference type="EMBL" id="FNFD01000005">
    <property type="protein sequence ID" value="SDK24040.1"/>
    <property type="molecule type" value="Genomic_DNA"/>
</dbReference>
<keyword evidence="2" id="KW-0808">Transferase</keyword>
<dbReference type="Pfam" id="PF00294">
    <property type="entry name" value="PfkB"/>
    <property type="match status" value="1"/>
</dbReference>
<dbReference type="InterPro" id="IPR029056">
    <property type="entry name" value="Ribokinase-like"/>
</dbReference>
<evidence type="ECO:0000313" key="8">
    <source>
        <dbReference type="Proteomes" id="UP000198706"/>
    </source>
</evidence>
<evidence type="ECO:0000256" key="1">
    <source>
        <dbReference type="ARBA" id="ARBA00010688"/>
    </source>
</evidence>
<dbReference type="CDD" id="cd01167">
    <property type="entry name" value="bac_FRK"/>
    <property type="match status" value="1"/>
</dbReference>
<keyword evidence="8" id="KW-1185">Reference proteome</keyword>
<dbReference type="PROSITE" id="PS00584">
    <property type="entry name" value="PFKB_KINASES_2"/>
    <property type="match status" value="1"/>
</dbReference>
<proteinExistence type="inferred from homology"/>
<sequence>MYLVCGEALFDVFAESSSGAAGNRLALDAVAGGSPFNVALGLCRLGAAAGLFTGLSRDYLGQRLRRVLGDEGVATAFLVELDAPTTLAMVALDDEGTPHYSFRGEGCADRLLGPEHLPTLDNGIRGIHLGSYSLVVQPTADTLLALVRRESGRRLISLDPNVRLNVEPDIQRWLTRLDELVDHADLIKVSEEDLALLYPDQDAERIAAGWLERGCRLVFLTRGGNGACVFSQRHGRLCVPAPPVEVHDSVGAGDSFQAALLAWLAERGFDTREALDDLSRDDLEALLAFAVKAAAITCTRTGPDLPYRRELDIRD</sequence>
<organism evidence="7 8">
    <name type="scientific">Pseudomonas indica</name>
    <dbReference type="NCBI Taxonomy" id="137658"/>
    <lineage>
        <taxon>Bacteria</taxon>
        <taxon>Pseudomonadati</taxon>
        <taxon>Pseudomonadota</taxon>
        <taxon>Gammaproteobacteria</taxon>
        <taxon>Pseudomonadales</taxon>
        <taxon>Pseudomonadaceae</taxon>
        <taxon>Pseudomonas</taxon>
    </lineage>
</organism>
<dbReference type="SUPFAM" id="SSF53613">
    <property type="entry name" value="Ribokinase-like"/>
    <property type="match status" value="1"/>
</dbReference>
<dbReference type="InterPro" id="IPR050306">
    <property type="entry name" value="PfkB_Carbo_kinase"/>
</dbReference>
<evidence type="ECO:0000256" key="4">
    <source>
        <dbReference type="ARBA" id="ARBA00022777"/>
    </source>
</evidence>
<keyword evidence="5" id="KW-0067">ATP-binding</keyword>
<feature type="domain" description="Carbohydrate kinase PfkB" evidence="6">
    <location>
        <begin position="6"/>
        <end position="305"/>
    </location>
</feature>
<keyword evidence="3" id="KW-0547">Nucleotide-binding</keyword>
<dbReference type="RefSeq" id="WP_084335176.1">
    <property type="nucleotide sequence ID" value="NZ_FNFD01000005.1"/>
</dbReference>
<evidence type="ECO:0000259" key="6">
    <source>
        <dbReference type="Pfam" id="PF00294"/>
    </source>
</evidence>
<dbReference type="FunFam" id="3.40.1190.20:FF:000037">
    <property type="entry name" value="Fructokinase"/>
    <property type="match status" value="1"/>
</dbReference>
<dbReference type="PANTHER" id="PTHR43085:SF1">
    <property type="entry name" value="PSEUDOURIDINE KINASE-RELATED"/>
    <property type="match status" value="1"/>
</dbReference>
<dbReference type="InterPro" id="IPR002173">
    <property type="entry name" value="Carboh/pur_kinase_PfkB_CS"/>
</dbReference>
<accession>A0A1G9ABX5</accession>
<name>A0A1G9ABX5_9PSED</name>
<evidence type="ECO:0000313" key="7">
    <source>
        <dbReference type="EMBL" id="SDK24040.1"/>
    </source>
</evidence>
<keyword evidence="4 7" id="KW-0418">Kinase</keyword>
<protein>
    <submittedName>
        <fullName evidence="7">Fructokinase</fullName>
    </submittedName>
</protein>
<reference evidence="7 8" key="1">
    <citation type="submission" date="2016-10" db="EMBL/GenBank/DDBJ databases">
        <authorList>
            <person name="de Groot N.N."/>
        </authorList>
    </citation>
    <scope>NUCLEOTIDE SEQUENCE [LARGE SCALE GENOMIC DNA]</scope>
    <source>
        <strain evidence="7 8">JCM 21544</strain>
    </source>
</reference>
<comment type="similarity">
    <text evidence="1">Belongs to the carbohydrate kinase PfkB family.</text>
</comment>
<dbReference type="PANTHER" id="PTHR43085">
    <property type="entry name" value="HEXOKINASE FAMILY MEMBER"/>
    <property type="match status" value="1"/>
</dbReference>
<evidence type="ECO:0000256" key="2">
    <source>
        <dbReference type="ARBA" id="ARBA00022679"/>
    </source>
</evidence>
<gene>
    <name evidence="7" type="ORF">SAMN05216186_105140</name>
</gene>
<dbReference type="InterPro" id="IPR011611">
    <property type="entry name" value="PfkB_dom"/>
</dbReference>
<dbReference type="STRING" id="137658.SAMN05216186_105140"/>